<protein>
    <recommendedName>
        <fullName evidence="2">Nephrocystin 3-like N-terminal domain-containing protein</fullName>
    </recommendedName>
</protein>
<evidence type="ECO:0000259" key="2">
    <source>
        <dbReference type="Pfam" id="PF24883"/>
    </source>
</evidence>
<evidence type="ECO:0000256" key="1">
    <source>
        <dbReference type="ARBA" id="ARBA00022737"/>
    </source>
</evidence>
<reference evidence="3 4" key="1">
    <citation type="submission" date="2014-02" db="EMBL/GenBank/DDBJ databases">
        <title>The genome sequence of Colletotrichum salicis CBS 607.94.</title>
        <authorList>
            <person name="Baroncelli R."/>
            <person name="Thon M.R."/>
        </authorList>
    </citation>
    <scope>NUCLEOTIDE SEQUENCE [LARGE SCALE GENOMIC DNA]</scope>
    <source>
        <strain evidence="3 4">CBS 607.94</strain>
    </source>
</reference>
<dbReference type="PANTHER" id="PTHR40619">
    <property type="entry name" value="FUNGAL STAND N-TERMINAL GOODBYE DOMAIN-CONTAINING PROTEIN"/>
    <property type="match status" value="1"/>
</dbReference>
<keyword evidence="4" id="KW-1185">Reference proteome</keyword>
<dbReference type="OrthoDB" id="5419927at2759"/>
<dbReference type="EMBL" id="JFFI01002384">
    <property type="protein sequence ID" value="KXH35628.1"/>
    <property type="molecule type" value="Genomic_DNA"/>
</dbReference>
<sequence length="204" mass="23052">MILGQHQAQQMPPPVFIVLQQAPQQKRLSRQHLQAILNVSINLIEKALQAVKSICWVEGISGGELVKKLMQIQKFREWLKSNQSQVLLLRIDESGRPITSLSSVCSTLLASLQDLDPAVTLHYFCGAFREDSAQGRFHLLRSLIVQTLERWPAERTFAMNIDYGQLFCVRLQRLAATVSGHFAVYVRGGDLLRDRRILAFSGRG</sequence>
<dbReference type="Proteomes" id="UP000070121">
    <property type="component" value="Unassembled WGS sequence"/>
</dbReference>
<dbReference type="AlphaFoldDB" id="A0A135SI93"/>
<evidence type="ECO:0000313" key="3">
    <source>
        <dbReference type="EMBL" id="KXH35628.1"/>
    </source>
</evidence>
<name>A0A135SI93_9PEZI</name>
<dbReference type="InterPro" id="IPR056884">
    <property type="entry name" value="NPHP3-like_N"/>
</dbReference>
<keyword evidence="1" id="KW-0677">Repeat</keyword>
<organism evidence="3 4">
    <name type="scientific">Colletotrichum salicis</name>
    <dbReference type="NCBI Taxonomy" id="1209931"/>
    <lineage>
        <taxon>Eukaryota</taxon>
        <taxon>Fungi</taxon>
        <taxon>Dikarya</taxon>
        <taxon>Ascomycota</taxon>
        <taxon>Pezizomycotina</taxon>
        <taxon>Sordariomycetes</taxon>
        <taxon>Hypocreomycetidae</taxon>
        <taxon>Glomerellales</taxon>
        <taxon>Glomerellaceae</taxon>
        <taxon>Colletotrichum</taxon>
        <taxon>Colletotrichum acutatum species complex</taxon>
    </lineage>
</organism>
<proteinExistence type="predicted"/>
<dbReference type="Pfam" id="PF24883">
    <property type="entry name" value="NPHP3_N"/>
    <property type="match status" value="1"/>
</dbReference>
<comment type="caution">
    <text evidence="3">The sequence shown here is derived from an EMBL/GenBank/DDBJ whole genome shotgun (WGS) entry which is preliminary data.</text>
</comment>
<feature type="domain" description="Nephrocystin 3-like N-terminal" evidence="2">
    <location>
        <begin position="69"/>
        <end position="154"/>
    </location>
</feature>
<gene>
    <name evidence="3" type="ORF">CSAL01_02851</name>
</gene>
<accession>A0A135SI93</accession>
<dbReference type="PANTHER" id="PTHR40619:SF3">
    <property type="entry name" value="FUNGAL STAND N-TERMINAL GOODBYE DOMAIN-CONTAINING PROTEIN"/>
    <property type="match status" value="1"/>
</dbReference>
<evidence type="ECO:0000313" key="4">
    <source>
        <dbReference type="Proteomes" id="UP000070121"/>
    </source>
</evidence>